<keyword evidence="8" id="KW-0732">Signal</keyword>
<dbReference type="Pfam" id="PF07679">
    <property type="entry name" value="I-set"/>
    <property type="match status" value="1"/>
</dbReference>
<feature type="domain" description="Ig-like" evidence="9">
    <location>
        <begin position="32"/>
        <end position="118"/>
    </location>
</feature>
<evidence type="ECO:0000256" key="5">
    <source>
        <dbReference type="ARBA" id="ARBA00023319"/>
    </source>
</evidence>
<dbReference type="GO" id="GO:0005911">
    <property type="term" value="C:cell-cell junction"/>
    <property type="evidence" value="ECO:0007669"/>
    <property type="project" value="TreeGrafter"/>
</dbReference>
<dbReference type="SMART" id="SM00409">
    <property type="entry name" value="IG"/>
    <property type="match status" value="2"/>
</dbReference>
<dbReference type="InterPro" id="IPR007110">
    <property type="entry name" value="Ig-like_dom"/>
</dbReference>
<evidence type="ECO:0000256" key="4">
    <source>
        <dbReference type="ARBA" id="ARBA00023180"/>
    </source>
</evidence>
<dbReference type="Proteomes" id="UP000663828">
    <property type="component" value="Unassembled WGS sequence"/>
</dbReference>
<feature type="region of interest" description="Disordered" evidence="6">
    <location>
        <begin position="351"/>
        <end position="384"/>
    </location>
</feature>
<dbReference type="InterPro" id="IPR036179">
    <property type="entry name" value="Ig-like_dom_sf"/>
</dbReference>
<name>A0A816CCQ3_ADIRI</name>
<dbReference type="PANTHER" id="PTHR11640">
    <property type="entry name" value="NEPHRIN"/>
    <property type="match status" value="1"/>
</dbReference>
<evidence type="ECO:0000256" key="3">
    <source>
        <dbReference type="ARBA" id="ARBA00023157"/>
    </source>
</evidence>
<evidence type="ECO:0000256" key="8">
    <source>
        <dbReference type="SAM" id="SignalP"/>
    </source>
</evidence>
<keyword evidence="11" id="KW-1185">Reference proteome</keyword>
<keyword evidence="2 7" id="KW-0472">Membrane</keyword>
<comment type="caution">
    <text evidence="10">The sequence shown here is derived from an EMBL/GenBank/DDBJ whole genome shotgun (WGS) entry which is preliminary data.</text>
</comment>
<keyword evidence="5" id="KW-0393">Immunoglobulin domain</keyword>
<dbReference type="InterPro" id="IPR013783">
    <property type="entry name" value="Ig-like_fold"/>
</dbReference>
<sequence length="411" mass="47090">MDWLVWYYFLISISFVTVIADTGHVKAIYGQQDERIRLECTVSSRLDAEEAMWMRIRQPHNPDILTYRDSVVYAPDRIQLEQRRLSSSINANGALVDTYFLTLTLLRSNIDDEGRYVCSRGKNVFAEYDLSIIVPSQFVEDDNFNQQRTIREGSTLQLFCSATGRPQPSITWFYRATDGKHISLADGLACNDTVCELRLENYTRNDPNIIECVADNEKSTRISKIFNVDVHYPPKLITNTQTYTRAKRIDIIIQCSSIANPPASIFWLDDTKRELNHSHIYDIKTINHTSTLSFSVFPYEHSPVMFYCHANNSIGIDEKSTNISDFIQFDSIMIRETTTVSSETTTNDADKLFSKKQKTMRPTRARSRVSTSPIPSTSPMQSLSSSSNSFIYSFASHFLNFILIFFVSCFV</sequence>
<protein>
    <recommendedName>
        <fullName evidence="9">Ig-like domain-containing protein</fullName>
    </recommendedName>
</protein>
<evidence type="ECO:0000256" key="6">
    <source>
        <dbReference type="SAM" id="MobiDB-lite"/>
    </source>
</evidence>
<dbReference type="PROSITE" id="PS50835">
    <property type="entry name" value="IG_LIKE"/>
    <property type="match status" value="3"/>
</dbReference>
<keyword evidence="3" id="KW-1015">Disulfide bond</keyword>
<dbReference type="AlphaFoldDB" id="A0A816CCQ3"/>
<dbReference type="Gene3D" id="2.60.40.10">
    <property type="entry name" value="Immunoglobulins"/>
    <property type="match status" value="3"/>
</dbReference>
<evidence type="ECO:0000259" key="9">
    <source>
        <dbReference type="PROSITE" id="PS50835"/>
    </source>
</evidence>
<keyword evidence="4" id="KW-0325">Glycoprotein</keyword>
<gene>
    <name evidence="10" type="ORF">XAT740_LOCUS50141</name>
</gene>
<dbReference type="PANTHER" id="PTHR11640:SF158">
    <property type="entry name" value="V-SET AND IMMUNOGLOBULIN DOMAIN-CONTAINING PROTEIN 10-LIKE 2"/>
    <property type="match status" value="1"/>
</dbReference>
<evidence type="ECO:0000256" key="7">
    <source>
        <dbReference type="SAM" id="Phobius"/>
    </source>
</evidence>
<keyword evidence="7" id="KW-0812">Transmembrane</keyword>
<dbReference type="GO" id="GO:0005886">
    <property type="term" value="C:plasma membrane"/>
    <property type="evidence" value="ECO:0007669"/>
    <property type="project" value="TreeGrafter"/>
</dbReference>
<dbReference type="GO" id="GO:0050839">
    <property type="term" value="F:cell adhesion molecule binding"/>
    <property type="evidence" value="ECO:0007669"/>
    <property type="project" value="TreeGrafter"/>
</dbReference>
<evidence type="ECO:0000256" key="2">
    <source>
        <dbReference type="ARBA" id="ARBA00023136"/>
    </source>
</evidence>
<proteinExistence type="predicted"/>
<dbReference type="SUPFAM" id="SSF48726">
    <property type="entry name" value="Immunoglobulin"/>
    <property type="match status" value="2"/>
</dbReference>
<reference evidence="10" key="1">
    <citation type="submission" date="2021-02" db="EMBL/GenBank/DDBJ databases">
        <authorList>
            <person name="Nowell W R."/>
        </authorList>
    </citation>
    <scope>NUCLEOTIDE SEQUENCE</scope>
</reference>
<dbReference type="SMART" id="SM00408">
    <property type="entry name" value="IGc2"/>
    <property type="match status" value="2"/>
</dbReference>
<comment type="subcellular location">
    <subcellularLocation>
        <location evidence="1">Membrane</location>
        <topology evidence="1">Single-pass type I membrane protein</topology>
    </subcellularLocation>
</comment>
<evidence type="ECO:0000313" key="11">
    <source>
        <dbReference type="Proteomes" id="UP000663828"/>
    </source>
</evidence>
<accession>A0A816CCQ3</accession>
<dbReference type="GO" id="GO:0098609">
    <property type="term" value="P:cell-cell adhesion"/>
    <property type="evidence" value="ECO:0007669"/>
    <property type="project" value="TreeGrafter"/>
</dbReference>
<dbReference type="CDD" id="cd00096">
    <property type="entry name" value="Ig"/>
    <property type="match status" value="1"/>
</dbReference>
<feature type="signal peptide" evidence="8">
    <location>
        <begin position="1"/>
        <end position="20"/>
    </location>
</feature>
<feature type="domain" description="Ig-like" evidence="9">
    <location>
        <begin position="135"/>
        <end position="223"/>
    </location>
</feature>
<evidence type="ECO:0000256" key="1">
    <source>
        <dbReference type="ARBA" id="ARBA00004479"/>
    </source>
</evidence>
<dbReference type="InterPro" id="IPR013098">
    <property type="entry name" value="Ig_I-set"/>
</dbReference>
<feature type="transmembrane region" description="Helical" evidence="7">
    <location>
        <begin position="390"/>
        <end position="408"/>
    </location>
</feature>
<feature type="chain" id="PRO_5032846464" description="Ig-like domain-containing protein" evidence="8">
    <location>
        <begin position="21"/>
        <end position="411"/>
    </location>
</feature>
<dbReference type="InterPro" id="IPR003598">
    <property type="entry name" value="Ig_sub2"/>
</dbReference>
<dbReference type="EMBL" id="CAJNOR010007606">
    <property type="protein sequence ID" value="CAF1620243.1"/>
    <property type="molecule type" value="Genomic_DNA"/>
</dbReference>
<evidence type="ECO:0000313" key="10">
    <source>
        <dbReference type="EMBL" id="CAF1620243.1"/>
    </source>
</evidence>
<organism evidence="10 11">
    <name type="scientific">Adineta ricciae</name>
    <name type="common">Rotifer</name>
    <dbReference type="NCBI Taxonomy" id="249248"/>
    <lineage>
        <taxon>Eukaryota</taxon>
        <taxon>Metazoa</taxon>
        <taxon>Spiralia</taxon>
        <taxon>Gnathifera</taxon>
        <taxon>Rotifera</taxon>
        <taxon>Eurotatoria</taxon>
        <taxon>Bdelloidea</taxon>
        <taxon>Adinetida</taxon>
        <taxon>Adinetidae</taxon>
        <taxon>Adineta</taxon>
    </lineage>
</organism>
<feature type="domain" description="Ig-like" evidence="9">
    <location>
        <begin position="234"/>
        <end position="324"/>
    </location>
</feature>
<keyword evidence="7" id="KW-1133">Transmembrane helix</keyword>
<dbReference type="InterPro" id="IPR051275">
    <property type="entry name" value="Cell_adhesion_signaling"/>
</dbReference>
<feature type="compositionally biased region" description="Basic residues" evidence="6">
    <location>
        <begin position="354"/>
        <end position="367"/>
    </location>
</feature>
<dbReference type="InterPro" id="IPR003599">
    <property type="entry name" value="Ig_sub"/>
</dbReference>